<feature type="transmembrane region" description="Helical" evidence="2">
    <location>
        <begin position="900"/>
        <end position="919"/>
    </location>
</feature>
<evidence type="ECO:0000256" key="1">
    <source>
        <dbReference type="SAM" id="MobiDB-lite"/>
    </source>
</evidence>
<sequence>MRQGTGEAAKHETAERAEDTDHRPPPTPPPGAPRPDEGNSAPEPDSVNQRDSGPDEDAPRPDPNSPPPDQDSPEDSPRTDQATTDATPDDSPAENDTTGTGQDSSPTNDDTTGAHQEPSPPEDDTTGAHQDSSPTEHDDTGADQGSSRGGGKNPAGGRKAAPVVPDAEDTQVIPVSPGDDLVQALTSSSGPDTAEVAPAVQPPAAPDVPVRRHRPSKPSPATPPARPDQDSPGDDPDPEEPGPENAAAERSGPEEYTADETADFRSPASPRVAETPGPVVMPLYVDPANTPPRRYVREMLATREPVEPPSATTDQASAAQRSAQAPAEAAGPATGKRESPARTWTEKAARKRREREARARKAAREAALAAEPARTGETSRTHDTTRADRPAETNKAAGTARADKTAQTDRTSQADETFGADGTAHADGTARARRSARTEKAARRDQAAQPDQAARGDQAARRNQAVRRDQAARVRAGGVLAGRVAGRAAFWLPPLLTIEGLVMYVLAMRVPHGPMRGVDLDKIDGLGLISVLPVTAFAAIALLIVSFFVTLTQNTDRKGLLLSQLGAITFALHGAAALIEPEPRFHTAWVHAGFAEYIGRAGEALPGLDARFAWPGFFALFGFVLRAAGIDDPSMVLQWTPFLSNVLYLLPFVLILRQIVATTRARWFAALLFVLVQWIGQDYFSPQGFTFALYLVFVAILMRWFGRAEPRTAPLPAKGPLRRLLARLDRLAPGELPARPTTVTDRVVLLTLLVGLFVATTATHQITPFMMLGALTGLILLRRSTLSLALPVFLGLIVIAWINYQATPFWSGRINELFGGIGKIFANLQENTGDRLEGTDPQHAIVLQVRLAICGVILMFAGVGLLRRLRRGVADRSALVLLCVPVLALGLQSYGGEIGLRVYMFALPAACILGAYAFFPNLPANTADAREGETVPTRRRRFRPSPGTTRKISAVLAAGTALALSVAFLVARYGNEKFERVTTGEAAAMHYVYAHDRPSARLLYLVPVLGEEVTPTIPWRERDIDLVEYDQALVTKDPKDLSGVLTALRGKAANTFLIISRGQAAYLELNHGFPADWGKRFRATLDSSTSLKRVFANADAAIYTLRSYPRGSEIPPPTAMTLVGDRSTPWTPLGLAALALAVATLFAAELARLRGAERAPRGRRKLMIVGLLMTAAALAVIVERFLTLTSP</sequence>
<feature type="compositionally biased region" description="Basic and acidic residues" evidence="1">
    <location>
        <begin position="436"/>
        <end position="446"/>
    </location>
</feature>
<feature type="compositionally biased region" description="Low complexity" evidence="1">
    <location>
        <begin position="447"/>
        <end position="463"/>
    </location>
</feature>
<feature type="transmembrane region" description="Helical" evidence="2">
    <location>
        <begin position="561"/>
        <end position="579"/>
    </location>
</feature>
<accession>A0A7W8Z691</accession>
<feature type="transmembrane region" description="Helical" evidence="2">
    <location>
        <begin position="1168"/>
        <end position="1186"/>
    </location>
</feature>
<feature type="compositionally biased region" description="Basic and acidic residues" evidence="1">
    <location>
        <begin position="377"/>
        <end position="392"/>
    </location>
</feature>
<proteinExistence type="predicted"/>
<keyword evidence="2" id="KW-1133">Transmembrane helix</keyword>
<feature type="transmembrane region" description="Helical" evidence="2">
    <location>
        <begin position="527"/>
        <end position="549"/>
    </location>
</feature>
<feature type="transmembrane region" description="Helical" evidence="2">
    <location>
        <begin position="488"/>
        <end position="507"/>
    </location>
</feature>
<feature type="compositionally biased region" description="Polar residues" evidence="1">
    <location>
        <begin position="94"/>
        <end position="114"/>
    </location>
</feature>
<name>A0A7W8Z691_9ACTN</name>
<feature type="region of interest" description="Disordered" evidence="1">
    <location>
        <begin position="1"/>
        <end position="469"/>
    </location>
</feature>
<feature type="transmembrane region" description="Helical" evidence="2">
    <location>
        <begin position="952"/>
        <end position="971"/>
    </location>
</feature>
<gene>
    <name evidence="3" type="ORF">BJ981_003947</name>
</gene>
<keyword evidence="2" id="KW-0812">Transmembrane</keyword>
<feature type="transmembrane region" description="Helical" evidence="2">
    <location>
        <begin position="688"/>
        <end position="706"/>
    </location>
</feature>
<feature type="compositionally biased region" description="Low complexity" evidence="1">
    <location>
        <begin position="419"/>
        <end position="429"/>
    </location>
</feature>
<evidence type="ECO:0000313" key="3">
    <source>
        <dbReference type="EMBL" id="MBB5628248.1"/>
    </source>
</evidence>
<protein>
    <submittedName>
        <fullName evidence="3">Uncharacterized protein</fullName>
    </submittedName>
</protein>
<feature type="compositionally biased region" description="Pro residues" evidence="1">
    <location>
        <begin position="61"/>
        <end position="70"/>
    </location>
</feature>
<dbReference type="EMBL" id="JACHBR010000001">
    <property type="protein sequence ID" value="MBB5628248.1"/>
    <property type="molecule type" value="Genomic_DNA"/>
</dbReference>
<dbReference type="AlphaFoldDB" id="A0A7W8Z691"/>
<dbReference type="RefSeq" id="WP_184612797.1">
    <property type="nucleotide sequence ID" value="NZ_BOOS01000064.1"/>
</dbReference>
<feature type="transmembrane region" description="Helical" evidence="2">
    <location>
        <begin position="612"/>
        <end position="630"/>
    </location>
</feature>
<feature type="transmembrane region" description="Helical" evidence="2">
    <location>
        <begin position="845"/>
        <end position="866"/>
    </location>
</feature>
<feature type="compositionally biased region" description="Basic and acidic residues" evidence="1">
    <location>
        <begin position="335"/>
        <end position="364"/>
    </location>
</feature>
<feature type="transmembrane region" description="Helical" evidence="2">
    <location>
        <begin position="642"/>
        <end position="659"/>
    </location>
</feature>
<feature type="compositionally biased region" description="Basic and acidic residues" evidence="1">
    <location>
        <begin position="8"/>
        <end position="24"/>
    </location>
</feature>
<feature type="transmembrane region" description="Helical" evidence="2">
    <location>
        <begin position="878"/>
        <end position="894"/>
    </location>
</feature>
<reference evidence="3 4" key="1">
    <citation type="submission" date="2020-08" db="EMBL/GenBank/DDBJ databases">
        <title>Sequencing the genomes of 1000 actinobacteria strains.</title>
        <authorList>
            <person name="Klenk H.-P."/>
        </authorList>
    </citation>
    <scope>NUCLEOTIDE SEQUENCE [LARGE SCALE GENOMIC DNA]</scope>
    <source>
        <strain evidence="3 4">DSM 45790</strain>
    </source>
</reference>
<dbReference type="Proteomes" id="UP000588112">
    <property type="component" value="Unassembled WGS sequence"/>
</dbReference>
<feature type="compositionally biased region" description="Low complexity" evidence="1">
    <location>
        <begin position="309"/>
        <end position="334"/>
    </location>
</feature>
<evidence type="ECO:0000313" key="4">
    <source>
        <dbReference type="Proteomes" id="UP000588112"/>
    </source>
</evidence>
<organism evidence="3 4">
    <name type="scientific">Sphaerisporangium krabiense</name>
    <dbReference type="NCBI Taxonomy" id="763782"/>
    <lineage>
        <taxon>Bacteria</taxon>
        <taxon>Bacillati</taxon>
        <taxon>Actinomycetota</taxon>
        <taxon>Actinomycetes</taxon>
        <taxon>Streptosporangiales</taxon>
        <taxon>Streptosporangiaceae</taxon>
        <taxon>Sphaerisporangium</taxon>
    </lineage>
</organism>
<feature type="transmembrane region" description="Helical" evidence="2">
    <location>
        <begin position="786"/>
        <end position="804"/>
    </location>
</feature>
<feature type="compositionally biased region" description="Pro residues" evidence="1">
    <location>
        <begin position="217"/>
        <end position="226"/>
    </location>
</feature>
<evidence type="ECO:0000256" key="2">
    <source>
        <dbReference type="SAM" id="Phobius"/>
    </source>
</evidence>
<feature type="compositionally biased region" description="Acidic residues" evidence="1">
    <location>
        <begin position="231"/>
        <end position="242"/>
    </location>
</feature>
<keyword evidence="4" id="KW-1185">Reference proteome</keyword>
<feature type="transmembrane region" description="Helical" evidence="2">
    <location>
        <begin position="1130"/>
        <end position="1148"/>
    </location>
</feature>
<comment type="caution">
    <text evidence="3">The sequence shown here is derived from an EMBL/GenBank/DDBJ whole genome shotgun (WGS) entry which is preliminary data.</text>
</comment>
<keyword evidence="2" id="KW-0472">Membrane</keyword>
<feature type="compositionally biased region" description="Basic and acidic residues" evidence="1">
    <location>
        <begin position="295"/>
        <end position="306"/>
    </location>
</feature>